<keyword evidence="7" id="KW-1185">Reference proteome</keyword>
<comment type="caution">
    <text evidence="6">The sequence shown here is derived from an EMBL/GenBank/DDBJ whole genome shotgun (WGS) entry which is preliminary data.</text>
</comment>
<evidence type="ECO:0000313" key="6">
    <source>
        <dbReference type="EMBL" id="KAK6186162.1"/>
    </source>
</evidence>
<evidence type="ECO:0000256" key="1">
    <source>
        <dbReference type="ARBA" id="ARBA00006654"/>
    </source>
</evidence>
<feature type="domain" description="Calcineurin-like phosphoesterase" evidence="4">
    <location>
        <begin position="5"/>
        <end position="209"/>
    </location>
</feature>
<keyword evidence="3" id="KW-0547">Nucleotide-binding</keyword>
<dbReference type="PANTHER" id="PTHR11575">
    <property type="entry name" value="5'-NUCLEOTIDASE-RELATED"/>
    <property type="match status" value="1"/>
</dbReference>
<accession>A0AAN8PUW4</accession>
<evidence type="ECO:0000259" key="4">
    <source>
        <dbReference type="Pfam" id="PF00149"/>
    </source>
</evidence>
<reference evidence="6 7" key="1">
    <citation type="submission" date="2024-01" db="EMBL/GenBank/DDBJ databases">
        <title>The genome of the rayed Mediterranean limpet Patella caerulea (Linnaeus, 1758).</title>
        <authorList>
            <person name="Anh-Thu Weber A."/>
            <person name="Halstead-Nussloch G."/>
        </authorList>
    </citation>
    <scope>NUCLEOTIDE SEQUENCE [LARGE SCALE GENOMIC DNA]</scope>
    <source>
        <strain evidence="6">AATW-2023a</strain>
        <tissue evidence="6">Whole specimen</tissue>
    </source>
</reference>
<dbReference type="Pfam" id="PF00149">
    <property type="entry name" value="Metallophos"/>
    <property type="match status" value="1"/>
</dbReference>
<dbReference type="PRINTS" id="PR01607">
    <property type="entry name" value="APYRASEFAMLY"/>
</dbReference>
<evidence type="ECO:0000256" key="2">
    <source>
        <dbReference type="ARBA" id="ARBA00022729"/>
    </source>
</evidence>
<dbReference type="InterPro" id="IPR004843">
    <property type="entry name" value="Calcineurin-like_PHP"/>
</dbReference>
<dbReference type="SUPFAM" id="SSF56300">
    <property type="entry name" value="Metallo-dependent phosphatases"/>
    <property type="match status" value="1"/>
</dbReference>
<dbReference type="Gene3D" id="3.90.780.10">
    <property type="entry name" value="5'-Nucleotidase, C-terminal domain"/>
    <property type="match status" value="1"/>
</dbReference>
<dbReference type="InterPro" id="IPR036907">
    <property type="entry name" value="5'-Nucleotdase_C_sf"/>
</dbReference>
<evidence type="ECO:0000313" key="7">
    <source>
        <dbReference type="Proteomes" id="UP001347796"/>
    </source>
</evidence>
<keyword evidence="2" id="KW-0732">Signal</keyword>
<comment type="similarity">
    <text evidence="1 3">Belongs to the 5'-nucleotidase family.</text>
</comment>
<protein>
    <submittedName>
        <fullName evidence="6">Uncharacterized protein</fullName>
    </submittedName>
</protein>
<dbReference type="EMBL" id="JAZGQO010000006">
    <property type="protein sequence ID" value="KAK6186162.1"/>
    <property type="molecule type" value="Genomic_DNA"/>
</dbReference>
<name>A0AAN8PUW4_PATCE</name>
<dbReference type="SUPFAM" id="SSF55816">
    <property type="entry name" value="5'-nucleotidase (syn. UDP-sugar hydrolase), C-terminal domain"/>
    <property type="match status" value="1"/>
</dbReference>
<dbReference type="GO" id="GO:0016787">
    <property type="term" value="F:hydrolase activity"/>
    <property type="evidence" value="ECO:0007669"/>
    <property type="project" value="UniProtKB-KW"/>
</dbReference>
<dbReference type="CDD" id="cd07406">
    <property type="entry name" value="MPP_CG11883_N"/>
    <property type="match status" value="1"/>
</dbReference>
<dbReference type="PANTHER" id="PTHR11575:SF48">
    <property type="entry name" value="5'-NUCLEOTIDASE"/>
    <property type="match status" value="1"/>
</dbReference>
<evidence type="ECO:0000259" key="5">
    <source>
        <dbReference type="Pfam" id="PF02872"/>
    </source>
</evidence>
<dbReference type="GO" id="GO:0000166">
    <property type="term" value="F:nucleotide binding"/>
    <property type="evidence" value="ECO:0007669"/>
    <property type="project" value="UniProtKB-KW"/>
</dbReference>
<dbReference type="GO" id="GO:0009166">
    <property type="term" value="P:nucleotide catabolic process"/>
    <property type="evidence" value="ECO:0007669"/>
    <property type="project" value="InterPro"/>
</dbReference>
<organism evidence="6 7">
    <name type="scientific">Patella caerulea</name>
    <name type="common">Rayed Mediterranean limpet</name>
    <dbReference type="NCBI Taxonomy" id="87958"/>
    <lineage>
        <taxon>Eukaryota</taxon>
        <taxon>Metazoa</taxon>
        <taxon>Spiralia</taxon>
        <taxon>Lophotrochozoa</taxon>
        <taxon>Mollusca</taxon>
        <taxon>Gastropoda</taxon>
        <taxon>Patellogastropoda</taxon>
        <taxon>Patelloidea</taxon>
        <taxon>Patellidae</taxon>
        <taxon>Patella</taxon>
    </lineage>
</organism>
<dbReference type="InterPro" id="IPR006179">
    <property type="entry name" value="5_nucleotidase/apyrase"/>
</dbReference>
<dbReference type="Pfam" id="PF02872">
    <property type="entry name" value="5_nucleotid_C"/>
    <property type="match status" value="1"/>
</dbReference>
<keyword evidence="3" id="KW-0378">Hydrolase</keyword>
<dbReference type="InterPro" id="IPR041821">
    <property type="entry name" value="CG11883_N"/>
</dbReference>
<dbReference type="InterPro" id="IPR029052">
    <property type="entry name" value="Metallo-depent_PP-like"/>
</dbReference>
<dbReference type="Proteomes" id="UP001347796">
    <property type="component" value="Unassembled WGS sequence"/>
</dbReference>
<dbReference type="Gene3D" id="3.60.21.10">
    <property type="match status" value="1"/>
</dbReference>
<dbReference type="AlphaFoldDB" id="A0AAN8PUW4"/>
<dbReference type="InterPro" id="IPR008334">
    <property type="entry name" value="5'-Nucleotdase_C"/>
</dbReference>
<gene>
    <name evidence="6" type="ORF">SNE40_008256</name>
</gene>
<evidence type="ECO:0000256" key="3">
    <source>
        <dbReference type="RuleBase" id="RU362119"/>
    </source>
</evidence>
<feature type="domain" description="5'-Nucleotidase C-terminal" evidence="5">
    <location>
        <begin position="291"/>
        <end position="435"/>
    </location>
</feature>
<proteinExistence type="inferred from homology"/>
<sequence>MATFSIIHFNDVYNIEPCTTEPTGGAARLSGYIKSCKDEKPVVLFSGDVLNPSLMSIFLKGEQMIPVMNGIGVGCAVFGNHDFDFGVDHLKCLIGDTTFPWLISNVTDNLNNEPLANGEITHMIINNGVKIGLIGLVEEEWIETLATIDPEDVTYTDYVEAGRKLAGALRHQGADIVIALTHMRWPNDTRLAEEVDDIDIILGGHDHDYIVKQINGKYVVKSGTDFRNLSHISLVKENGNWNIDIKRVDLDSSIPEDDLIKDMVIAKLAQVDDKMDNRLGEMLVELDGRFSKIRTQETNLGNFITDVILTATNADVALLNSGTFRSDRVHPRGEFKIRDLLTILPLVDHLIVIKVTGKQIVQALENGVSQYPKLEGRFPQVSGIRFGFDPSKPRGHRVDPALVKIQGEYLDLQKNYRLCTKEYIANGKDGYDSLKDNEILVSAEACPTISTSVQNHFESVDILHGNKQCVSGHKQSLLCLVKKNEIVHRQSSIDNTRNPLTRQKSIHEAEAELRLLSPKVDGRIFQYDEEKRVIMLALKDSTSSRRLHLRESKLTSTIDLEEDEDLENEEIVSN</sequence>